<keyword evidence="3" id="KW-0442">Lipid degradation</keyword>
<dbReference type="Gene3D" id="3.40.50.300">
    <property type="entry name" value="P-loop containing nucleotide triphosphate hydrolases"/>
    <property type="match status" value="1"/>
</dbReference>
<dbReference type="SMART" id="SM00175">
    <property type="entry name" value="RAB"/>
    <property type="match status" value="1"/>
</dbReference>
<dbReference type="InterPro" id="IPR005225">
    <property type="entry name" value="Small_GTP-bd"/>
</dbReference>
<dbReference type="NCBIfam" id="TIGR00231">
    <property type="entry name" value="small_GTP"/>
    <property type="match status" value="1"/>
</dbReference>
<dbReference type="InterPro" id="IPR027417">
    <property type="entry name" value="P-loop_NTPase"/>
</dbReference>
<dbReference type="EMBL" id="JAPEVA010000019">
    <property type="protein sequence ID" value="KAJ4407723.1"/>
    <property type="molecule type" value="Genomic_DNA"/>
</dbReference>
<evidence type="ECO:0000313" key="7">
    <source>
        <dbReference type="Proteomes" id="UP001140510"/>
    </source>
</evidence>
<dbReference type="GO" id="GO:0003924">
    <property type="term" value="F:GTPase activity"/>
    <property type="evidence" value="ECO:0007669"/>
    <property type="project" value="InterPro"/>
</dbReference>
<keyword evidence="2" id="KW-0378">Hydrolase</keyword>
<feature type="region of interest" description="Disordered" evidence="5">
    <location>
        <begin position="813"/>
        <end position="841"/>
    </location>
</feature>
<dbReference type="GO" id="GO:0003847">
    <property type="term" value="F:1-alkyl-2-acetylglycerophosphocholine esterase activity"/>
    <property type="evidence" value="ECO:0007669"/>
    <property type="project" value="UniProtKB-EC"/>
</dbReference>
<dbReference type="GO" id="GO:0005525">
    <property type="term" value="F:GTP binding"/>
    <property type="evidence" value="ECO:0007669"/>
    <property type="project" value="InterPro"/>
</dbReference>
<dbReference type="PANTHER" id="PTHR10272">
    <property type="entry name" value="PLATELET-ACTIVATING FACTOR ACETYLHYDROLASE"/>
    <property type="match status" value="1"/>
</dbReference>
<dbReference type="InterPro" id="IPR001806">
    <property type="entry name" value="Small_GTPase"/>
</dbReference>
<accession>A0A9W8ZI34</accession>
<dbReference type="OrthoDB" id="9989112at2759"/>
<feature type="region of interest" description="Disordered" evidence="5">
    <location>
        <begin position="158"/>
        <end position="185"/>
    </location>
</feature>
<dbReference type="PRINTS" id="PR00449">
    <property type="entry name" value="RASTRNSFRMNG"/>
</dbReference>
<name>A0A9W8ZI34_9PLEO</name>
<dbReference type="CDD" id="cd00154">
    <property type="entry name" value="Rab"/>
    <property type="match status" value="1"/>
</dbReference>
<dbReference type="SUPFAM" id="SSF52540">
    <property type="entry name" value="P-loop containing nucleoside triphosphate hydrolases"/>
    <property type="match status" value="1"/>
</dbReference>
<dbReference type="Pfam" id="PF03403">
    <property type="entry name" value="PAF-AH_p_II"/>
    <property type="match status" value="1"/>
</dbReference>
<dbReference type="GO" id="GO:0016042">
    <property type="term" value="P:lipid catabolic process"/>
    <property type="evidence" value="ECO:0007669"/>
    <property type="project" value="UniProtKB-KW"/>
</dbReference>
<gene>
    <name evidence="6" type="ORF">N0V91_003693</name>
</gene>
<dbReference type="AlphaFoldDB" id="A0A9W8ZI34"/>
<evidence type="ECO:0000256" key="4">
    <source>
        <dbReference type="ARBA" id="ARBA00023098"/>
    </source>
</evidence>
<dbReference type="EC" id="3.1.1.47" evidence="1"/>
<dbReference type="Pfam" id="PF00071">
    <property type="entry name" value="Ras"/>
    <property type="match status" value="1"/>
</dbReference>
<dbReference type="Gene3D" id="3.40.50.1820">
    <property type="entry name" value="alpha/beta hydrolase"/>
    <property type="match status" value="1"/>
</dbReference>
<dbReference type="Proteomes" id="UP001140510">
    <property type="component" value="Unassembled WGS sequence"/>
</dbReference>
<organism evidence="6 7">
    <name type="scientific">Didymella pomorum</name>
    <dbReference type="NCBI Taxonomy" id="749634"/>
    <lineage>
        <taxon>Eukaryota</taxon>
        <taxon>Fungi</taxon>
        <taxon>Dikarya</taxon>
        <taxon>Ascomycota</taxon>
        <taxon>Pezizomycotina</taxon>
        <taxon>Dothideomycetes</taxon>
        <taxon>Pleosporomycetidae</taxon>
        <taxon>Pleosporales</taxon>
        <taxon>Pleosporineae</taxon>
        <taxon>Didymellaceae</taxon>
        <taxon>Didymella</taxon>
    </lineage>
</organism>
<comment type="caution">
    <text evidence="6">The sequence shown here is derived from an EMBL/GenBank/DDBJ whole genome shotgun (WGS) entry which is preliminary data.</text>
</comment>
<protein>
    <recommendedName>
        <fullName evidence="1">1-alkyl-2-acetylglycerophosphocholine esterase</fullName>
        <ecNumber evidence="1">3.1.1.47</ecNumber>
    </recommendedName>
</protein>
<keyword evidence="4" id="KW-0443">Lipid metabolism</keyword>
<sequence>MGRNRATSIASTRSGETTTQELGSMYDYLAKTVLLGPSGAGKSCLLHRFVRDEWRVLSSQTIGVEFSSKIVHIADRKSSSLSNRKRIKLQLWDTAGTERFRSVSRSYYRGAAGAILVYDVSSWRSFEQLQTFLNDARALAGPDITIILAGNKSDVTDGAPPPGAGYSYASTPGSDYGLPPPTPSSQSSLHYNMNNHYTVAPEGREVSQEAASRWASANGIPVAVEVSALNGENVEELFNRLARMILTKIELGEIDPDDPQSGIQYGDLGWDDGTSSITSGHPNGSVRWRGGKKKPRTEWEELSLTRVFQSLRSASSSLPRKGLSPAALANMTWLKNINPTPAFPAYTGPHKVGSIDVEISTSELENPSDDAPPADIPTVAFRVFYPCRSDSEQKAVRWIPSPQREYIAAYARFLGANSAFAGIFSLFPQLLQFTSIPVHANADILEPNTTSKRWPVMLFSHGLGGSRNAYSHICGSLASHGIVVVAPDHRDGSSPINFVHTPDAKEKEKVQRVDYKRIDHKPSPDVYAARDTQLKIRLWEMGLVHDALLKIDTRTRLKNVAEDAKTSGGKDTLTQFSHLLAVHEPGSISFAGHSFGAATTVQLVKSVFYNPLSEGYDAPGSYKPLYTPRASSALAQQITPRNPIVLLDLWTLPIQSPSTAWLRNKPLPSYSPGGSGGSNILAILSEGFYKWSSNMQETKRVVAPPSSPSNVSGPHIFYPISSAHLSQSDFGILFPWATAKVFGCKEPERVLRLNTRAILQVLRNSGVQVAATSAADLEFEGVEEGKVIPNDDSILSKRKDRVRGWVNIGDEADKHANDEGAKVGTGPGEAVLQGEAFGQSA</sequence>
<dbReference type="PROSITE" id="PS51419">
    <property type="entry name" value="RAB"/>
    <property type="match status" value="1"/>
</dbReference>
<evidence type="ECO:0000256" key="2">
    <source>
        <dbReference type="ARBA" id="ARBA00022801"/>
    </source>
</evidence>
<dbReference type="SMART" id="SM00173">
    <property type="entry name" value="RAS"/>
    <property type="match status" value="1"/>
</dbReference>
<dbReference type="PANTHER" id="PTHR10272:SF7">
    <property type="entry name" value="PHOSPHOLIPASE-RELATED"/>
    <property type="match status" value="1"/>
</dbReference>
<proteinExistence type="predicted"/>
<keyword evidence="7" id="KW-1185">Reference proteome</keyword>
<dbReference type="PROSITE" id="PS51421">
    <property type="entry name" value="RAS"/>
    <property type="match status" value="1"/>
</dbReference>
<dbReference type="SUPFAM" id="SSF53474">
    <property type="entry name" value="alpha/beta-Hydrolases"/>
    <property type="match status" value="1"/>
</dbReference>
<dbReference type="SMART" id="SM00176">
    <property type="entry name" value="RAN"/>
    <property type="match status" value="1"/>
</dbReference>
<reference evidence="6" key="1">
    <citation type="submission" date="2022-10" db="EMBL/GenBank/DDBJ databases">
        <title>Tapping the CABI collections for fungal endophytes: first genome assemblies for Collariella, Neodidymelliopsis, Ascochyta clinopodiicola, Didymella pomorum, Didymosphaeria variabile, Neocosmospora piperis and Neocucurbitaria cava.</title>
        <authorList>
            <person name="Hill R."/>
        </authorList>
    </citation>
    <scope>NUCLEOTIDE SEQUENCE</scope>
    <source>
        <strain evidence="6">IMI 355091</strain>
    </source>
</reference>
<evidence type="ECO:0000256" key="5">
    <source>
        <dbReference type="SAM" id="MobiDB-lite"/>
    </source>
</evidence>
<dbReference type="InterPro" id="IPR029058">
    <property type="entry name" value="AB_hydrolase_fold"/>
</dbReference>
<evidence type="ECO:0000313" key="6">
    <source>
        <dbReference type="EMBL" id="KAJ4407723.1"/>
    </source>
</evidence>
<dbReference type="SMART" id="SM00174">
    <property type="entry name" value="RHO"/>
    <property type="match status" value="1"/>
</dbReference>
<evidence type="ECO:0000256" key="1">
    <source>
        <dbReference type="ARBA" id="ARBA00013201"/>
    </source>
</evidence>
<evidence type="ECO:0000256" key="3">
    <source>
        <dbReference type="ARBA" id="ARBA00022963"/>
    </source>
</evidence>